<dbReference type="GO" id="GO:0002376">
    <property type="term" value="P:immune system process"/>
    <property type="evidence" value="ECO:0007669"/>
    <property type="project" value="UniProtKB-KW"/>
</dbReference>
<keyword evidence="3 9" id="KW-0732">Signal</keyword>
<reference evidence="11 12" key="1">
    <citation type="journal article" date="2021" name="Sci. Rep.">
        <title>Chromosome anchoring in Senegalese sole (Solea senegalensis) reveals sex-associated markers and genome rearrangements in flatfish.</title>
        <authorList>
            <person name="Guerrero-Cozar I."/>
            <person name="Gomez-Garrido J."/>
            <person name="Berbel C."/>
            <person name="Martinez-Blanch J.F."/>
            <person name="Alioto T."/>
            <person name="Claros M.G."/>
            <person name="Gagnaire P.A."/>
            <person name="Manchado M."/>
        </authorList>
    </citation>
    <scope>NUCLEOTIDE SEQUENCE [LARGE SCALE GENOMIC DNA]</scope>
    <source>
        <strain evidence="11">Sse05_10M</strain>
    </source>
</reference>
<dbReference type="InterPro" id="IPR013106">
    <property type="entry name" value="Ig_V-set"/>
</dbReference>
<gene>
    <name evidence="11" type="ORF">JOB18_029399</name>
</gene>
<feature type="domain" description="Immunoglobulin" evidence="10">
    <location>
        <begin position="22"/>
        <end position="116"/>
    </location>
</feature>
<dbReference type="AlphaFoldDB" id="A0AAV6SMG7"/>
<keyword evidence="8" id="KW-0812">Transmembrane</keyword>
<evidence type="ECO:0000259" key="10">
    <source>
        <dbReference type="SMART" id="SM00409"/>
    </source>
</evidence>
<evidence type="ECO:0000256" key="8">
    <source>
        <dbReference type="SAM" id="Phobius"/>
    </source>
</evidence>
<keyword evidence="5 8" id="KW-0472">Membrane</keyword>
<keyword evidence="12" id="KW-1185">Reference proteome</keyword>
<evidence type="ECO:0000256" key="7">
    <source>
        <dbReference type="ARBA" id="ARBA00023180"/>
    </source>
</evidence>
<dbReference type="PANTHER" id="PTHR19433">
    <property type="entry name" value="T-CELL RECEPTOR ALPHA CHAIN V REGION-RELATED"/>
    <property type="match status" value="1"/>
</dbReference>
<dbReference type="GO" id="GO:0009617">
    <property type="term" value="P:response to bacterium"/>
    <property type="evidence" value="ECO:0007669"/>
    <property type="project" value="TreeGrafter"/>
</dbReference>
<comment type="caution">
    <text evidence="11">The sequence shown here is derived from an EMBL/GenBank/DDBJ whole genome shotgun (WGS) entry which is preliminary data.</text>
</comment>
<name>A0AAV6SMG7_SOLSE</name>
<protein>
    <submittedName>
        <fullName evidence="11">Signal-regulatory beta-2-like</fullName>
    </submittedName>
</protein>
<keyword evidence="8" id="KW-1133">Transmembrane helix</keyword>
<evidence type="ECO:0000256" key="5">
    <source>
        <dbReference type="ARBA" id="ARBA00023136"/>
    </source>
</evidence>
<dbReference type="InterPro" id="IPR052051">
    <property type="entry name" value="TCR_complex_component"/>
</dbReference>
<evidence type="ECO:0000256" key="9">
    <source>
        <dbReference type="SAM" id="SignalP"/>
    </source>
</evidence>
<accession>A0AAV6SMG7</accession>
<keyword evidence="4" id="KW-0391">Immunity</keyword>
<dbReference type="InterPro" id="IPR003599">
    <property type="entry name" value="Ig_sub"/>
</dbReference>
<feature type="chain" id="PRO_5043529386" evidence="9">
    <location>
        <begin position="17"/>
        <end position="337"/>
    </location>
</feature>
<evidence type="ECO:0000256" key="4">
    <source>
        <dbReference type="ARBA" id="ARBA00022859"/>
    </source>
</evidence>
<feature type="signal peptide" evidence="9">
    <location>
        <begin position="1"/>
        <end position="16"/>
    </location>
</feature>
<keyword evidence="7" id="KW-0325">Glycoprotein</keyword>
<evidence type="ECO:0000313" key="12">
    <source>
        <dbReference type="Proteomes" id="UP000693946"/>
    </source>
</evidence>
<keyword evidence="6" id="KW-1015">Disulfide bond</keyword>
<dbReference type="PANTHER" id="PTHR19433:SF111">
    <property type="entry name" value="T CELL RECEPTOR ALPHA VARIABLE 4"/>
    <property type="match status" value="1"/>
</dbReference>
<dbReference type="Proteomes" id="UP000693946">
    <property type="component" value="Linkage Group LG12"/>
</dbReference>
<dbReference type="Pfam" id="PF07686">
    <property type="entry name" value="V-set"/>
    <property type="match status" value="1"/>
</dbReference>
<dbReference type="EMBL" id="JAGKHQ010000004">
    <property type="protein sequence ID" value="KAG7518235.1"/>
    <property type="molecule type" value="Genomic_DNA"/>
</dbReference>
<evidence type="ECO:0000256" key="2">
    <source>
        <dbReference type="ARBA" id="ARBA00022475"/>
    </source>
</evidence>
<keyword evidence="2" id="KW-1003">Cell membrane</keyword>
<sequence length="337" mass="37077">MLIILCLVLMLTVGRCTDNRKSATRTVHVGGHVNMTCDRRTSGTIFWIRLISGNFPEVVGKTFSFNTDPRITAKEENELFVLRIKTAQLSDSAVYYCVKLNQRALEFLETIVLTVKGPNPDTTAAPANDPVPPKDSVSPHCSVLYHNKNRICPEEKCVCCLRVGPHQSPLCFNYTHGCSVYEEDQNPDKKLSTEKCLCSLWRNLSSSDAWTYHCADDTRGEVLPGNTSKINNEGSCLLKNNTVIALLCAALAVSLVLIVCLVVSIKNLKKKTHAAVLLQPNAAASGFQQTDEDSLIYSAPAFTRNATKAEMRDAKSAENESIYSTIIYNHQNTAGSS</sequence>
<comment type="subcellular location">
    <subcellularLocation>
        <location evidence="1">Cell membrane</location>
    </subcellularLocation>
</comment>
<dbReference type="GO" id="GO:0005886">
    <property type="term" value="C:plasma membrane"/>
    <property type="evidence" value="ECO:0007669"/>
    <property type="project" value="UniProtKB-SubCell"/>
</dbReference>
<evidence type="ECO:0000313" key="11">
    <source>
        <dbReference type="EMBL" id="KAG7518235.1"/>
    </source>
</evidence>
<proteinExistence type="predicted"/>
<evidence type="ECO:0000256" key="6">
    <source>
        <dbReference type="ARBA" id="ARBA00023157"/>
    </source>
</evidence>
<organism evidence="11 12">
    <name type="scientific">Solea senegalensis</name>
    <name type="common">Senegalese sole</name>
    <dbReference type="NCBI Taxonomy" id="28829"/>
    <lineage>
        <taxon>Eukaryota</taxon>
        <taxon>Metazoa</taxon>
        <taxon>Chordata</taxon>
        <taxon>Craniata</taxon>
        <taxon>Vertebrata</taxon>
        <taxon>Euteleostomi</taxon>
        <taxon>Actinopterygii</taxon>
        <taxon>Neopterygii</taxon>
        <taxon>Teleostei</taxon>
        <taxon>Neoteleostei</taxon>
        <taxon>Acanthomorphata</taxon>
        <taxon>Carangaria</taxon>
        <taxon>Pleuronectiformes</taxon>
        <taxon>Pleuronectoidei</taxon>
        <taxon>Soleidae</taxon>
        <taxon>Solea</taxon>
    </lineage>
</organism>
<evidence type="ECO:0000256" key="1">
    <source>
        <dbReference type="ARBA" id="ARBA00004236"/>
    </source>
</evidence>
<dbReference type="SMART" id="SM00409">
    <property type="entry name" value="IG"/>
    <property type="match status" value="1"/>
</dbReference>
<feature type="transmembrane region" description="Helical" evidence="8">
    <location>
        <begin position="243"/>
        <end position="263"/>
    </location>
</feature>
<evidence type="ECO:0000256" key="3">
    <source>
        <dbReference type="ARBA" id="ARBA00022729"/>
    </source>
</evidence>